<dbReference type="GO" id="GO:0005771">
    <property type="term" value="C:multivesicular body"/>
    <property type="evidence" value="ECO:0007669"/>
    <property type="project" value="EnsemblMetazoa"/>
</dbReference>
<dbReference type="InterPro" id="IPR004328">
    <property type="entry name" value="BRO1_dom"/>
</dbReference>
<evidence type="ECO:0000313" key="4">
    <source>
        <dbReference type="EMBL" id="EFP09629.1"/>
    </source>
</evidence>
<dbReference type="GO" id="GO:0042176">
    <property type="term" value="P:regulation of protein catabolic process"/>
    <property type="evidence" value="ECO:0007669"/>
    <property type="project" value="EnsemblMetazoa"/>
</dbReference>
<dbReference type="FunCoup" id="E3LS31">
    <property type="interactions" value="3299"/>
</dbReference>
<dbReference type="FunFam" id="1.25.40.280:FF:000001">
    <property type="entry name" value="programmed cell death 6-interacting protein-like isoform X1"/>
    <property type="match status" value="1"/>
</dbReference>
<dbReference type="OrthoDB" id="2141925at2759"/>
<dbReference type="GO" id="GO:0007032">
    <property type="term" value="P:endosome organization"/>
    <property type="evidence" value="ECO:0007669"/>
    <property type="project" value="EnsemblMetazoa"/>
</dbReference>
<keyword evidence="1" id="KW-0175">Coiled coil</keyword>
<dbReference type="CDD" id="cd09235">
    <property type="entry name" value="V_Alix"/>
    <property type="match status" value="1"/>
</dbReference>
<dbReference type="PROSITE" id="PS51180">
    <property type="entry name" value="BRO1"/>
    <property type="match status" value="1"/>
</dbReference>
<dbReference type="OMA" id="VSHAEEM"/>
<reference evidence="4" key="1">
    <citation type="submission" date="2007-07" db="EMBL/GenBank/DDBJ databases">
        <title>PCAP assembly of the Caenorhabditis remanei genome.</title>
        <authorList>
            <consortium name="The Caenorhabditis remanei Sequencing Consortium"/>
            <person name="Wilson R.K."/>
        </authorList>
    </citation>
    <scope>NUCLEOTIDE SEQUENCE [LARGE SCALE GENOMIC DNA]</scope>
    <source>
        <strain evidence="4">PB4641</strain>
    </source>
</reference>
<sequence length="896" mass="100306">MATFGFLSAPLKSTNEVDLVKPLTSYIDNVYNTSEDNRTDVAEAVQELNKLRSKACCQPLDKHQSALDVLTRYYDQLVAIESKIIISATQNPVVFKWKDAFDKGSLFSSRASLSLSDGSFERAAVLFNIGSLMSQIAASQQFHTDDEIKISAKLFQQSAGVFARLRDAVLGMVQQEPTPDLMPDTLAALSALMVAQAQEAIYIKGHKDKMKAVSMVKISAQVAEFYAEAQKMMTKDVVRGLWDKEWSAIVSGKTLAYQALSQFHQAEVNGEARQIGEQLSRLAESLKIFETTQKYLPKDITGIWDIYPTISKAYAAAKKDNDFIYHEKVADFRTLPALPKAPLAKPTPIVNPMTPNFRDMFSLLVPVQVHNAMQSYDARKAELVNMETVRMREATQLMNGFVLTTRFTYQNTIYRVLASLNLPAALDDVTSSETLPESIKMKSAKLKQNGGSAEIMRLFSELPTLYQRNEDILTETSRILNEEKESDDTMRKQLGTKWSRMSSDQLTGPLVTEIGKYRGILHTASNADKMVKEKFESHRQGIELLSKNESELRSAIPGQTAHSTGETDTVRRLRDLMTQWNEVTTDRELLEKELKNTNCDIANDFLKALAENQLINEEHISKEKIGQLFGDLKRRVQGSLDKQEELMKEIQSANNKFTGEKTGSSTGAERERILKMLAQAADAYAELKANLEEGTKFYNDLTPILVRLQQKVSDFAFARQTEKEDLMRQLQLSIVSGQAAKAVVDGVNSLVSSYLTTGTSSAPPRPPPPRPAAPNQSVESPIPPPRTQQSMQATPGAPPQQQAAYNPYQQQPQMQQFQQHPGYYQQQLPYGQPQPQMMFQPQYQPTFAAPYPTFPGAFPSYQQQQWPQQQQQGGFPPNPQFGQQNQQQGGGANPFQ</sequence>
<dbReference type="EMBL" id="DS268414">
    <property type="protein sequence ID" value="EFP09629.1"/>
    <property type="molecule type" value="Genomic_DNA"/>
</dbReference>
<evidence type="ECO:0000256" key="2">
    <source>
        <dbReference type="SAM" id="MobiDB-lite"/>
    </source>
</evidence>
<dbReference type="Gene3D" id="1.20.120.560">
    <property type="entry name" value="alix/aip1 in complex with the ypdl late domain"/>
    <property type="match status" value="1"/>
</dbReference>
<evidence type="ECO:0000256" key="1">
    <source>
        <dbReference type="SAM" id="Coils"/>
    </source>
</evidence>
<dbReference type="Pfam" id="PF13949">
    <property type="entry name" value="ALIX_LYPXL_bnd"/>
    <property type="match status" value="1"/>
</dbReference>
<dbReference type="PANTHER" id="PTHR23030:SF39">
    <property type="entry name" value="PROGRAMMED CELL DEATH 6-INTERACTING PROTEIN"/>
    <property type="match status" value="1"/>
</dbReference>
<dbReference type="Gene3D" id="1.25.40.280">
    <property type="entry name" value="alix/aip1 like domains"/>
    <property type="match status" value="1"/>
</dbReference>
<dbReference type="GO" id="GO:0005112">
    <property type="term" value="F:Notch binding"/>
    <property type="evidence" value="ECO:0007669"/>
    <property type="project" value="EnsemblMetazoa"/>
</dbReference>
<organism evidence="5">
    <name type="scientific">Caenorhabditis remanei</name>
    <name type="common">Caenorhabditis vulgaris</name>
    <dbReference type="NCBI Taxonomy" id="31234"/>
    <lineage>
        <taxon>Eukaryota</taxon>
        <taxon>Metazoa</taxon>
        <taxon>Ecdysozoa</taxon>
        <taxon>Nematoda</taxon>
        <taxon>Chromadorea</taxon>
        <taxon>Rhabditida</taxon>
        <taxon>Rhabditina</taxon>
        <taxon>Rhabditomorpha</taxon>
        <taxon>Rhabditoidea</taxon>
        <taxon>Rhabditidae</taxon>
        <taxon>Peloderinae</taxon>
        <taxon>Caenorhabditis</taxon>
    </lineage>
</organism>
<dbReference type="STRING" id="31234.E3LS31"/>
<feature type="domain" description="BRO1" evidence="3">
    <location>
        <begin position="5"/>
        <end position="398"/>
    </location>
</feature>
<dbReference type="GO" id="GO:0055037">
    <property type="term" value="C:recycling endosome"/>
    <property type="evidence" value="ECO:0007669"/>
    <property type="project" value="EnsemblMetazoa"/>
</dbReference>
<keyword evidence="5" id="KW-1185">Reference proteome</keyword>
<name>E3LS31_CAERE</name>
<feature type="compositionally biased region" description="Low complexity" evidence="2">
    <location>
        <begin position="862"/>
        <end position="887"/>
    </location>
</feature>
<dbReference type="HOGENOM" id="CLU_007181_2_0_1"/>
<dbReference type="Gene3D" id="1.20.140.50">
    <property type="entry name" value="alix/aip1 like domains"/>
    <property type="match status" value="1"/>
</dbReference>
<dbReference type="GO" id="GO:0016323">
    <property type="term" value="C:basolateral plasma membrane"/>
    <property type="evidence" value="ECO:0007669"/>
    <property type="project" value="EnsemblMetazoa"/>
</dbReference>
<dbReference type="GO" id="GO:0032456">
    <property type="term" value="P:endocytic recycling"/>
    <property type="evidence" value="ECO:0007669"/>
    <property type="project" value="EnsemblMetazoa"/>
</dbReference>
<dbReference type="PANTHER" id="PTHR23030">
    <property type="entry name" value="PCD6 INTERACTING PROTEIN-RELATED"/>
    <property type="match status" value="1"/>
</dbReference>
<dbReference type="SMART" id="SM01041">
    <property type="entry name" value="BRO1"/>
    <property type="match status" value="1"/>
</dbReference>
<dbReference type="AlphaFoldDB" id="E3LS31"/>
<evidence type="ECO:0000259" key="3">
    <source>
        <dbReference type="PROSITE" id="PS51180"/>
    </source>
</evidence>
<feature type="compositionally biased region" description="Pro residues" evidence="2">
    <location>
        <begin position="763"/>
        <end position="772"/>
    </location>
</feature>
<dbReference type="InParanoid" id="E3LS31"/>
<feature type="region of interest" description="Disordered" evidence="2">
    <location>
        <begin position="846"/>
        <end position="896"/>
    </location>
</feature>
<dbReference type="eggNOG" id="KOG2220">
    <property type="taxonomic scope" value="Eukaryota"/>
</dbReference>
<feature type="region of interest" description="Disordered" evidence="2">
    <location>
        <begin position="756"/>
        <end position="819"/>
    </location>
</feature>
<feature type="compositionally biased region" description="Low complexity" evidence="2">
    <location>
        <begin position="792"/>
        <end position="819"/>
    </location>
</feature>
<accession>E3LS31</accession>
<gene>
    <name evidence="4" type="primary">Cre-alx-1</name>
    <name evidence="4" type="ORF">CRE_25528</name>
</gene>
<dbReference type="InterPro" id="IPR025304">
    <property type="entry name" value="ALIX_V_dom"/>
</dbReference>
<feature type="coiled-coil region" evidence="1">
    <location>
        <begin position="636"/>
        <end position="690"/>
    </location>
</feature>
<dbReference type="Pfam" id="PF03097">
    <property type="entry name" value="BRO1"/>
    <property type="match status" value="1"/>
</dbReference>
<evidence type="ECO:0000313" key="5">
    <source>
        <dbReference type="Proteomes" id="UP000008281"/>
    </source>
</evidence>
<dbReference type="InterPro" id="IPR038499">
    <property type="entry name" value="BRO1_sf"/>
</dbReference>
<dbReference type="CDD" id="cd09240">
    <property type="entry name" value="BRO1_Alix"/>
    <property type="match status" value="1"/>
</dbReference>
<dbReference type="Proteomes" id="UP000008281">
    <property type="component" value="Unassembled WGS sequence"/>
</dbReference>
<protein>
    <submittedName>
        <fullName evidence="4">CRE-ALX-1 protein</fullName>
    </submittedName>
</protein>
<dbReference type="GO" id="GO:0000281">
    <property type="term" value="P:mitotic cytokinesis"/>
    <property type="evidence" value="ECO:0007669"/>
    <property type="project" value="TreeGrafter"/>
</dbReference>
<proteinExistence type="predicted"/>